<comment type="caution">
    <text evidence="2">The sequence shown here is derived from an EMBL/GenBank/DDBJ whole genome shotgun (WGS) entry which is preliminary data.</text>
</comment>
<evidence type="ECO:0000313" key="2">
    <source>
        <dbReference type="EMBL" id="EHN58897.1"/>
    </source>
</evidence>
<sequence length="134" mass="14257">MKKKILASALVAVTLSTAVTPLAAFADTASPINSNIATTYNQPYMSPNVGQGAAVGKVLEKTSGYVSIRMTKSQVDQLFYIGGTIVGLASGEAAPALSFIIGAIGYNVSQVNYKYVELSFNYKTHKFYGIHVVR</sequence>
<accession>G9WI12</accession>
<dbReference type="Proteomes" id="UP000004959">
    <property type="component" value="Chromosome"/>
</dbReference>
<reference evidence="2 3" key="1">
    <citation type="journal article" date="2012" name="PLoS ONE">
        <title>Functional divergence in the genus oenococcus as predicted by genome sequencing of the newly-described species, Oenococcus kitaharae.</title>
        <authorList>
            <person name="Borneman A.R."/>
            <person name="McCarthy J.M."/>
            <person name="Chambers P.J."/>
            <person name="Bartowsky E.J."/>
        </authorList>
    </citation>
    <scope>NUCLEOTIDE SEQUENCE [LARGE SCALE GENOMIC DNA]</scope>
    <source>
        <strain evidence="3">DSM17330</strain>
    </source>
</reference>
<dbReference type="RefSeq" id="WP_007745491.1">
    <property type="nucleotide sequence ID" value="NZ_CM001398.1"/>
</dbReference>
<dbReference type="EMBL" id="AFVZ01000001">
    <property type="protein sequence ID" value="EHN58897.1"/>
    <property type="molecule type" value="Genomic_DNA"/>
</dbReference>
<name>G9WI12_9LACO</name>
<dbReference type="STRING" id="336988.NT96_08415"/>
<dbReference type="HOGENOM" id="CLU_1894091_0_0_9"/>
<gene>
    <name evidence="2" type="ORF">OKIT_0788</name>
</gene>
<protein>
    <submittedName>
        <fullName evidence="2">Uncharacterized protein</fullName>
    </submittedName>
</protein>
<keyword evidence="1" id="KW-0732">Signal</keyword>
<evidence type="ECO:0000313" key="3">
    <source>
        <dbReference type="Proteomes" id="UP000004959"/>
    </source>
</evidence>
<feature type="chain" id="PRO_5003527453" evidence="1">
    <location>
        <begin position="27"/>
        <end position="134"/>
    </location>
</feature>
<dbReference type="AlphaFoldDB" id="G9WI12"/>
<dbReference type="PATRIC" id="fig|1045004.4.peg.790"/>
<feature type="signal peptide" evidence="1">
    <location>
        <begin position="1"/>
        <end position="26"/>
    </location>
</feature>
<organism evidence="2 3">
    <name type="scientific">Oenococcus kitaharae DSM 17330</name>
    <dbReference type="NCBI Taxonomy" id="1045004"/>
    <lineage>
        <taxon>Bacteria</taxon>
        <taxon>Bacillati</taxon>
        <taxon>Bacillota</taxon>
        <taxon>Bacilli</taxon>
        <taxon>Lactobacillales</taxon>
        <taxon>Lactobacillaceae</taxon>
        <taxon>Oenococcus</taxon>
    </lineage>
</organism>
<evidence type="ECO:0000256" key="1">
    <source>
        <dbReference type="SAM" id="SignalP"/>
    </source>
</evidence>
<keyword evidence="3" id="KW-1185">Reference proteome</keyword>
<proteinExistence type="predicted"/>